<organism evidence="2 3">
    <name type="scientific">Persicitalea jodogahamensis</name>
    <dbReference type="NCBI Taxonomy" id="402147"/>
    <lineage>
        <taxon>Bacteria</taxon>
        <taxon>Pseudomonadati</taxon>
        <taxon>Bacteroidota</taxon>
        <taxon>Cytophagia</taxon>
        <taxon>Cytophagales</taxon>
        <taxon>Spirosomataceae</taxon>
        <taxon>Persicitalea</taxon>
    </lineage>
</organism>
<dbReference type="GO" id="GO:0005737">
    <property type="term" value="C:cytoplasm"/>
    <property type="evidence" value="ECO:0007669"/>
    <property type="project" value="TreeGrafter"/>
</dbReference>
<comment type="caution">
    <text evidence="2">The sequence shown here is derived from an EMBL/GenBank/DDBJ whole genome shotgun (WGS) entry which is preliminary data.</text>
</comment>
<dbReference type="InterPro" id="IPR036291">
    <property type="entry name" value="NAD(P)-bd_dom_sf"/>
</dbReference>
<dbReference type="SUPFAM" id="SSF51735">
    <property type="entry name" value="NAD(P)-binding Rossmann-fold domains"/>
    <property type="match status" value="1"/>
</dbReference>
<gene>
    <name evidence="2" type="ORF">GCM10007390_47450</name>
</gene>
<dbReference type="Pfam" id="PF01370">
    <property type="entry name" value="Epimerase"/>
    <property type="match status" value="1"/>
</dbReference>
<dbReference type="InterPro" id="IPR051783">
    <property type="entry name" value="NAD(P)-dependent_oxidoreduct"/>
</dbReference>
<name>A0A8J3D7Y8_9BACT</name>
<dbReference type="PANTHER" id="PTHR48079:SF6">
    <property type="entry name" value="NAD(P)-BINDING DOMAIN-CONTAINING PROTEIN-RELATED"/>
    <property type="match status" value="1"/>
</dbReference>
<dbReference type="AlphaFoldDB" id="A0A8J3D7Y8"/>
<dbReference type="GO" id="GO:0004029">
    <property type="term" value="F:aldehyde dehydrogenase (NAD+) activity"/>
    <property type="evidence" value="ECO:0007669"/>
    <property type="project" value="TreeGrafter"/>
</dbReference>
<feature type="domain" description="NAD-dependent epimerase/dehydratase" evidence="1">
    <location>
        <begin position="4"/>
        <end position="225"/>
    </location>
</feature>
<accession>A0A8J3D7Y8</accession>
<dbReference type="RefSeq" id="WP_189568253.1">
    <property type="nucleotide sequence ID" value="NZ_BMXF01000007.1"/>
</dbReference>
<protein>
    <recommendedName>
        <fullName evidence="1">NAD-dependent epimerase/dehydratase domain-containing protein</fullName>
    </recommendedName>
</protein>
<dbReference type="PANTHER" id="PTHR48079">
    <property type="entry name" value="PROTEIN YEEZ"/>
    <property type="match status" value="1"/>
</dbReference>
<dbReference type="Gene3D" id="3.40.50.720">
    <property type="entry name" value="NAD(P)-binding Rossmann-like Domain"/>
    <property type="match status" value="1"/>
</dbReference>
<proteinExistence type="predicted"/>
<dbReference type="InterPro" id="IPR001509">
    <property type="entry name" value="Epimerase_deHydtase"/>
</dbReference>
<dbReference type="EMBL" id="BMXF01000007">
    <property type="protein sequence ID" value="GHB86437.1"/>
    <property type="molecule type" value="Genomic_DNA"/>
</dbReference>
<evidence type="ECO:0000259" key="1">
    <source>
        <dbReference type="Pfam" id="PF01370"/>
    </source>
</evidence>
<dbReference type="Proteomes" id="UP000598271">
    <property type="component" value="Unassembled WGS sequence"/>
</dbReference>
<sequence>MDFFVTAGTGFVGSAIVRTLLARGHRVTALVRNSAKAQPIQVLGATLIVGDMLQPASFVSQVATTDVVIHCAQQTVGGRMTKRAIAKINQADAIMTKALAEECLAHDKALVYTSGYFCYGDHGDAWIDETTPTSPSPLGAGHQQMVEYLLGLHRQRGLRVAVVTAGFVYGAGGGFKTSFYDTLQKGQLRVFGPGLNYWSPVHVDDLAQAFALVSEGQYWGENFNIVDDQPIRLRELVGQLTRQANHKPVGSVPPWLIGLLIGAPLVKSLTSSSRVSNEKARRVLGWSPRYSSMEDGLPGVLTDLAKTLPSA</sequence>
<evidence type="ECO:0000313" key="3">
    <source>
        <dbReference type="Proteomes" id="UP000598271"/>
    </source>
</evidence>
<keyword evidence="3" id="KW-1185">Reference proteome</keyword>
<evidence type="ECO:0000313" key="2">
    <source>
        <dbReference type="EMBL" id="GHB86437.1"/>
    </source>
</evidence>
<reference evidence="2 3" key="1">
    <citation type="journal article" date="2014" name="Int. J. Syst. Evol. Microbiol.">
        <title>Complete genome sequence of Corynebacterium casei LMG S-19264T (=DSM 44701T), isolated from a smear-ripened cheese.</title>
        <authorList>
            <consortium name="US DOE Joint Genome Institute (JGI-PGF)"/>
            <person name="Walter F."/>
            <person name="Albersmeier A."/>
            <person name="Kalinowski J."/>
            <person name="Ruckert C."/>
        </authorList>
    </citation>
    <scope>NUCLEOTIDE SEQUENCE [LARGE SCALE GENOMIC DNA]</scope>
    <source>
        <strain evidence="2 3">KCTC 12866</strain>
    </source>
</reference>